<evidence type="ECO:0000256" key="8">
    <source>
        <dbReference type="ARBA" id="ARBA00048337"/>
    </source>
</evidence>
<dbReference type="Gene3D" id="1.20.910.10">
    <property type="entry name" value="Heme oxygenase-like"/>
    <property type="match status" value="1"/>
</dbReference>
<keyword evidence="12" id="KW-1185">Reference proteome</keyword>
<dbReference type="EMBL" id="CP120733">
    <property type="protein sequence ID" value="WFD09589.1"/>
    <property type="molecule type" value="Genomic_DNA"/>
</dbReference>
<dbReference type="InterPro" id="IPR004305">
    <property type="entry name" value="Thiaminase-2/PQQC"/>
</dbReference>
<evidence type="ECO:0000256" key="2">
    <source>
        <dbReference type="ARBA" id="ARBA00004948"/>
    </source>
</evidence>
<comment type="subunit">
    <text evidence="4">Homotetramer.</text>
</comment>
<protein>
    <recommendedName>
        <fullName evidence="6 9">Aminopyrimidine aminohydrolase</fullName>
        <ecNumber evidence="5 9">3.5.99.2</ecNumber>
    </recommendedName>
</protein>
<dbReference type="PANTHER" id="PTHR43198">
    <property type="entry name" value="BIFUNCTIONAL TH2 PROTEIN"/>
    <property type="match status" value="1"/>
</dbReference>
<dbReference type="InterPro" id="IPR016084">
    <property type="entry name" value="Haem_Oase-like_multi-hlx"/>
</dbReference>
<sequence length="220" mass="26089">MKISEYLLKEVAHIWDKYIDHPFVKQIGEGSLPKEKFEKYLIQDYLYLKEYSKVFCMGVIKAKTMDEMRFFYKSIKGTMEDETAVHIEYLKKFGIEEIEIESMDMNLVTTSYISYMQALALTGDLEDIVATTLPCTWSYNYIGKYLKDKYSDCLEGNYYKAWIDTYASDGYCQFTQAWIDYIDDLCADITDEKKENIKEIFIKSSLYELEFWNMAYTELD</sequence>
<dbReference type="InterPro" id="IPR050967">
    <property type="entry name" value="Thiamine_Salvage_TenA"/>
</dbReference>
<reference evidence="11 12" key="1">
    <citation type="submission" date="2023-03" db="EMBL/GenBank/DDBJ databases">
        <title>Complete genome sequence of Tepidibacter sp. SWIR-1, isolated from a deep-sea hydrothermal vent.</title>
        <authorList>
            <person name="Li X."/>
        </authorList>
    </citation>
    <scope>NUCLEOTIDE SEQUENCE [LARGE SCALE GENOMIC DNA]</scope>
    <source>
        <strain evidence="11 12">SWIR-1</strain>
    </source>
</reference>
<name>A0ABY8EDC8_9FIRM</name>
<proteinExistence type="inferred from homology"/>
<organism evidence="11 12">
    <name type="scientific">Tepidibacter hydrothermalis</name>
    <dbReference type="NCBI Taxonomy" id="3036126"/>
    <lineage>
        <taxon>Bacteria</taxon>
        <taxon>Bacillati</taxon>
        <taxon>Bacillota</taxon>
        <taxon>Clostridia</taxon>
        <taxon>Peptostreptococcales</taxon>
        <taxon>Peptostreptococcaceae</taxon>
        <taxon>Tepidibacter</taxon>
    </lineage>
</organism>
<accession>A0ABY8EDC8</accession>
<comment type="pathway">
    <text evidence="2 9">Cofactor biosynthesis; thiamine diphosphate biosynthesis.</text>
</comment>
<dbReference type="EC" id="3.5.99.2" evidence="5 9"/>
<dbReference type="SUPFAM" id="SSF48613">
    <property type="entry name" value="Heme oxygenase-like"/>
    <property type="match status" value="1"/>
</dbReference>
<evidence type="ECO:0000256" key="1">
    <source>
        <dbReference type="ARBA" id="ARBA00001881"/>
    </source>
</evidence>
<evidence type="ECO:0000256" key="3">
    <source>
        <dbReference type="ARBA" id="ARBA00010264"/>
    </source>
</evidence>
<evidence type="ECO:0000256" key="9">
    <source>
        <dbReference type="RuleBase" id="RU363093"/>
    </source>
</evidence>
<dbReference type="RefSeq" id="WP_277731519.1">
    <property type="nucleotide sequence ID" value="NZ_CP120733.1"/>
</dbReference>
<comment type="catalytic activity">
    <reaction evidence="1 9">
        <text>4-amino-5-aminomethyl-2-methylpyrimidine + H2O = 4-amino-5-hydroxymethyl-2-methylpyrimidine + NH4(+)</text>
        <dbReference type="Rhea" id="RHEA:31799"/>
        <dbReference type="ChEBI" id="CHEBI:15377"/>
        <dbReference type="ChEBI" id="CHEBI:16892"/>
        <dbReference type="ChEBI" id="CHEBI:28938"/>
        <dbReference type="ChEBI" id="CHEBI:63416"/>
        <dbReference type="EC" id="3.5.99.2"/>
    </reaction>
</comment>
<evidence type="ECO:0000313" key="11">
    <source>
        <dbReference type="EMBL" id="WFD09589.1"/>
    </source>
</evidence>
<dbReference type="CDD" id="cd19369">
    <property type="entry name" value="TenA_C-like"/>
    <property type="match status" value="1"/>
</dbReference>
<keyword evidence="7 9" id="KW-0784">Thiamine biosynthesis</keyword>
<comment type="catalytic activity">
    <reaction evidence="8 9">
        <text>thiamine + H2O = 5-(2-hydroxyethyl)-4-methylthiazole + 4-amino-5-hydroxymethyl-2-methylpyrimidine + H(+)</text>
        <dbReference type="Rhea" id="RHEA:17509"/>
        <dbReference type="ChEBI" id="CHEBI:15377"/>
        <dbReference type="ChEBI" id="CHEBI:15378"/>
        <dbReference type="ChEBI" id="CHEBI:16892"/>
        <dbReference type="ChEBI" id="CHEBI:17957"/>
        <dbReference type="ChEBI" id="CHEBI:18385"/>
        <dbReference type="EC" id="3.5.99.2"/>
    </reaction>
</comment>
<comment type="similarity">
    <text evidence="3 9">Belongs to the TenA family.</text>
</comment>
<keyword evidence="9" id="KW-0378">Hydrolase</keyword>
<evidence type="ECO:0000259" key="10">
    <source>
        <dbReference type="Pfam" id="PF03070"/>
    </source>
</evidence>
<evidence type="ECO:0000256" key="5">
    <source>
        <dbReference type="ARBA" id="ARBA00012684"/>
    </source>
</evidence>
<feature type="domain" description="Thiaminase-2/PQQC" evidence="10">
    <location>
        <begin position="9"/>
        <end position="217"/>
    </location>
</feature>
<evidence type="ECO:0000256" key="4">
    <source>
        <dbReference type="ARBA" id="ARBA00011881"/>
    </source>
</evidence>
<evidence type="ECO:0000313" key="12">
    <source>
        <dbReference type="Proteomes" id="UP001222800"/>
    </source>
</evidence>
<dbReference type="InterPro" id="IPR027574">
    <property type="entry name" value="Thiaminase_II"/>
</dbReference>
<dbReference type="Proteomes" id="UP001222800">
    <property type="component" value="Chromosome"/>
</dbReference>
<evidence type="ECO:0000256" key="6">
    <source>
        <dbReference type="ARBA" id="ARBA00013647"/>
    </source>
</evidence>
<dbReference type="Pfam" id="PF03070">
    <property type="entry name" value="TENA_THI-4"/>
    <property type="match status" value="1"/>
</dbReference>
<comment type="function">
    <text evidence="9">Catalyzes an amino-pyrimidine hydrolysis reaction at the C5' of the pyrimidine moiety of thiamine compounds, a reaction that is part of a thiamine salvage pathway.</text>
</comment>
<gene>
    <name evidence="11" type="primary">tenA</name>
    <name evidence="11" type="ORF">P4S50_14515</name>
</gene>
<dbReference type="NCBIfam" id="TIGR04306">
    <property type="entry name" value="salvage_TenA"/>
    <property type="match status" value="1"/>
</dbReference>
<evidence type="ECO:0000256" key="7">
    <source>
        <dbReference type="ARBA" id="ARBA00022977"/>
    </source>
</evidence>
<dbReference type="PANTHER" id="PTHR43198:SF2">
    <property type="entry name" value="SI:CH1073-67J19.1-RELATED"/>
    <property type="match status" value="1"/>
</dbReference>